<dbReference type="PANTHER" id="PTHR33223:SF11">
    <property type="entry name" value="ELEMENT PROTEIN, PUTATIVE-RELATED"/>
    <property type="match status" value="1"/>
</dbReference>
<gene>
    <name evidence="1" type="ORF">LTRI10_LOCUS27536</name>
</gene>
<protein>
    <recommendedName>
        <fullName evidence="3">Retrotransposon gag domain-containing protein</fullName>
    </recommendedName>
</protein>
<evidence type="ECO:0008006" key="3">
    <source>
        <dbReference type="Google" id="ProtNLM"/>
    </source>
</evidence>
<keyword evidence="2" id="KW-1185">Reference proteome</keyword>
<sequence>MNRPNTRFYKRKLEEVVYETVSNPSEVGDSETEFEDYKEVKEEKTIMAARQRTLVDFAKPSASGIASSITRPPITTANFELRHSTIQMVQNAGQFEGKDDDNPVHHVQVFLEICDSVQHQGVTADAIRLRLFPFSLRGRAKSWLDSQAPGTFTTWDDLAQAFVEEY</sequence>
<dbReference type="EMBL" id="OZ034818">
    <property type="protein sequence ID" value="CAL1386491.1"/>
    <property type="molecule type" value="Genomic_DNA"/>
</dbReference>
<accession>A0AAV2EKI9</accession>
<dbReference type="AlphaFoldDB" id="A0AAV2EKI9"/>
<organism evidence="1 2">
    <name type="scientific">Linum trigynum</name>
    <dbReference type="NCBI Taxonomy" id="586398"/>
    <lineage>
        <taxon>Eukaryota</taxon>
        <taxon>Viridiplantae</taxon>
        <taxon>Streptophyta</taxon>
        <taxon>Embryophyta</taxon>
        <taxon>Tracheophyta</taxon>
        <taxon>Spermatophyta</taxon>
        <taxon>Magnoliopsida</taxon>
        <taxon>eudicotyledons</taxon>
        <taxon>Gunneridae</taxon>
        <taxon>Pentapetalae</taxon>
        <taxon>rosids</taxon>
        <taxon>fabids</taxon>
        <taxon>Malpighiales</taxon>
        <taxon>Linaceae</taxon>
        <taxon>Linum</taxon>
    </lineage>
</organism>
<name>A0AAV2EKI9_9ROSI</name>
<evidence type="ECO:0000313" key="1">
    <source>
        <dbReference type="EMBL" id="CAL1386491.1"/>
    </source>
</evidence>
<reference evidence="1 2" key="1">
    <citation type="submission" date="2024-04" db="EMBL/GenBank/DDBJ databases">
        <authorList>
            <person name="Fracassetti M."/>
        </authorList>
    </citation>
    <scope>NUCLEOTIDE SEQUENCE [LARGE SCALE GENOMIC DNA]</scope>
</reference>
<dbReference type="Proteomes" id="UP001497516">
    <property type="component" value="Chromosome 5"/>
</dbReference>
<evidence type="ECO:0000313" key="2">
    <source>
        <dbReference type="Proteomes" id="UP001497516"/>
    </source>
</evidence>
<dbReference type="PANTHER" id="PTHR33223">
    <property type="entry name" value="CCHC-TYPE DOMAIN-CONTAINING PROTEIN"/>
    <property type="match status" value="1"/>
</dbReference>
<proteinExistence type="predicted"/>